<evidence type="ECO:0000256" key="3">
    <source>
        <dbReference type="ARBA" id="ARBA00007738"/>
    </source>
</evidence>
<dbReference type="GO" id="GO:0000118">
    <property type="term" value="C:histone deacetylase complex"/>
    <property type="evidence" value="ECO:0007669"/>
    <property type="project" value="TreeGrafter"/>
</dbReference>
<dbReference type="InterPro" id="IPR000286">
    <property type="entry name" value="HDACs"/>
</dbReference>
<dbReference type="GO" id="GO:0040029">
    <property type="term" value="P:epigenetic regulation of gene expression"/>
    <property type="evidence" value="ECO:0007669"/>
    <property type="project" value="TreeGrafter"/>
</dbReference>
<dbReference type="Pfam" id="PF00850">
    <property type="entry name" value="Hist_deacetyl"/>
    <property type="match status" value="1"/>
</dbReference>
<dbReference type="InterPro" id="IPR005522">
    <property type="entry name" value="IPK"/>
</dbReference>
<dbReference type="GO" id="GO:0005737">
    <property type="term" value="C:cytoplasm"/>
    <property type="evidence" value="ECO:0007669"/>
    <property type="project" value="TreeGrafter"/>
</dbReference>
<dbReference type="PANTHER" id="PTHR10625">
    <property type="entry name" value="HISTONE DEACETYLASE HDAC1-RELATED"/>
    <property type="match status" value="1"/>
</dbReference>
<dbReference type="EC" id="3.5.1.98" evidence="4"/>
<comment type="similarity">
    <text evidence="2">Belongs to the inositol phosphokinase (IPK) family.</text>
</comment>
<dbReference type="Pfam" id="PF03770">
    <property type="entry name" value="IPK"/>
    <property type="match status" value="1"/>
</dbReference>
<evidence type="ECO:0000256" key="12">
    <source>
        <dbReference type="ARBA" id="ARBA00023242"/>
    </source>
</evidence>
<evidence type="ECO:0000256" key="11">
    <source>
        <dbReference type="ARBA" id="ARBA00023163"/>
    </source>
</evidence>
<evidence type="ECO:0000256" key="1">
    <source>
        <dbReference type="ARBA" id="ARBA00004123"/>
    </source>
</evidence>
<keyword evidence="10" id="KW-0805">Transcription regulation</keyword>
<proteinExistence type="inferred from homology"/>
<keyword evidence="11" id="KW-0804">Transcription</keyword>
<dbReference type="OMA" id="DAYKWIR"/>
<dbReference type="InterPro" id="IPR038286">
    <property type="entry name" value="IPK_sf"/>
</dbReference>
<keyword evidence="6" id="KW-0808">Transferase</keyword>
<dbReference type="EMBL" id="GL984181">
    <property type="protein sequence ID" value="EGR29138.1"/>
    <property type="molecule type" value="Genomic_DNA"/>
</dbReference>
<evidence type="ECO:0000313" key="14">
    <source>
        <dbReference type="EMBL" id="EGR29138.1"/>
    </source>
</evidence>
<dbReference type="PRINTS" id="PR01270">
    <property type="entry name" value="HDASUPER"/>
</dbReference>
<evidence type="ECO:0000256" key="4">
    <source>
        <dbReference type="ARBA" id="ARBA00012111"/>
    </source>
</evidence>
<dbReference type="InterPro" id="IPR037138">
    <property type="entry name" value="His_deacetylse_dom_sf"/>
</dbReference>
<evidence type="ECO:0000259" key="13">
    <source>
        <dbReference type="Pfam" id="PF00850"/>
    </source>
</evidence>
<feature type="domain" description="Histone deacetylase" evidence="13">
    <location>
        <begin position="43"/>
        <end position="344"/>
    </location>
</feature>
<dbReference type="eggNOG" id="KOG1620">
    <property type="taxonomic scope" value="Eukaryota"/>
</dbReference>
<dbReference type="InterPro" id="IPR023801">
    <property type="entry name" value="His_deacetylse_dom"/>
</dbReference>
<evidence type="ECO:0000256" key="10">
    <source>
        <dbReference type="ARBA" id="ARBA00023015"/>
    </source>
</evidence>
<evidence type="ECO:0000256" key="7">
    <source>
        <dbReference type="ARBA" id="ARBA00022777"/>
    </source>
</evidence>
<evidence type="ECO:0000256" key="6">
    <source>
        <dbReference type="ARBA" id="ARBA00022679"/>
    </source>
</evidence>
<evidence type="ECO:0000313" key="15">
    <source>
        <dbReference type="Proteomes" id="UP000008983"/>
    </source>
</evidence>
<dbReference type="eggNOG" id="KOG1343">
    <property type="taxonomic scope" value="Eukaryota"/>
</dbReference>
<evidence type="ECO:0000256" key="9">
    <source>
        <dbReference type="ARBA" id="ARBA00022853"/>
    </source>
</evidence>
<evidence type="ECO:0000256" key="2">
    <source>
        <dbReference type="ARBA" id="ARBA00007374"/>
    </source>
</evidence>
<dbReference type="GO" id="GO:0016301">
    <property type="term" value="F:kinase activity"/>
    <property type="evidence" value="ECO:0007669"/>
    <property type="project" value="UniProtKB-KW"/>
</dbReference>
<dbReference type="GO" id="GO:0032958">
    <property type="term" value="P:inositol phosphate biosynthetic process"/>
    <property type="evidence" value="ECO:0007669"/>
    <property type="project" value="InterPro"/>
</dbReference>
<name>G0R078_ICHMU</name>
<keyword evidence="7" id="KW-0418">Kinase</keyword>
<dbReference type="Gene3D" id="3.30.470.160">
    <property type="entry name" value="Inositol polyphosphate kinase"/>
    <property type="match status" value="1"/>
</dbReference>
<dbReference type="AlphaFoldDB" id="G0R078"/>
<evidence type="ECO:0000256" key="5">
    <source>
        <dbReference type="ARBA" id="ARBA00022491"/>
    </source>
</evidence>
<dbReference type="Proteomes" id="UP000008983">
    <property type="component" value="Unassembled WGS sequence"/>
</dbReference>
<comment type="similarity">
    <text evidence="3">Belongs to the histone deacetylase family. HD type 2 subfamily.</text>
</comment>
<gene>
    <name evidence="14" type="ORF">IMG5_162410</name>
</gene>
<keyword evidence="8" id="KW-0378">Hydrolase</keyword>
<dbReference type="CDD" id="cd09992">
    <property type="entry name" value="HDAC_classII"/>
    <property type="match status" value="1"/>
</dbReference>
<keyword evidence="5" id="KW-0678">Repressor</keyword>
<dbReference type="RefSeq" id="XP_004030374.1">
    <property type="nucleotide sequence ID" value="XM_004030326.1"/>
</dbReference>
<organism evidence="14 15">
    <name type="scientific">Ichthyophthirius multifiliis</name>
    <name type="common">White spot disease agent</name>
    <name type="synonym">Ich</name>
    <dbReference type="NCBI Taxonomy" id="5932"/>
    <lineage>
        <taxon>Eukaryota</taxon>
        <taxon>Sar</taxon>
        <taxon>Alveolata</taxon>
        <taxon>Ciliophora</taxon>
        <taxon>Intramacronucleata</taxon>
        <taxon>Oligohymenophorea</taxon>
        <taxon>Hymenostomatida</taxon>
        <taxon>Ophryoglenina</taxon>
        <taxon>Ichthyophthirius</taxon>
    </lineage>
</organism>
<accession>G0R078</accession>
<dbReference type="OrthoDB" id="424012at2759"/>
<sequence>MEQLQKELSNLQITDQIHNNQNSQKTGILYDLDQLKHNSSRQHVECPGRLQSIYDHLNKKQLLQKPNIELVNKLHPGLREIIQYVHNDDYIDFIDQMWPEKTSKKEIYIIDTYFNKDSAYCAYLGVGAIQQSIDKIENNDWKNAFCIIRPPGHHSGYSNVCTGFCFFNNVAIAAKYIQKKYNKKKILIFDWDIHHGDGTQIIFKDDPSVMLISFHRYDEGMFYPSSGSPSNVGEGKGEGYKINVGWNIGHKEYSLKAGTDEYIYAFERIAWPIIQEFEPDFVIVSAGFDSAEGDPLGQCSVSYEGYAYMTQRLMQINQGKILVVLEGGYNLDSICWASESVLRVLIGEDFSYLDNKKDQICPNFVGFSAVESAFQNLKKYWINLSDAKLQIYTEKIIENSQKKSLISAGHQSKFQIKDNKIFKQAKENELLFYKKLWIEKQQQADFLKFIPIFYGLEQIEEQEYVVLQNLTQNCQLGSIIDLKIGQNTIHESYTQKKHDEALLKDHNSTSFTLGFRISGVIIKDQKGVPIEKVNLGKFLQKFTKEQTQEYIIKVFKSNQKEEINMEALENFMIFTQDLLEFFEKRNKKRFIASSIIIIVDNIQNTYQFKLIDFNYVDDLKEDKNKDNNFIFGLQNLINMLQDIKKKY</sequence>
<dbReference type="SUPFAM" id="SSF52768">
    <property type="entry name" value="Arginase/deacetylase"/>
    <property type="match status" value="1"/>
</dbReference>
<keyword evidence="15" id="KW-1185">Reference proteome</keyword>
<reference evidence="14 15" key="1">
    <citation type="submission" date="2011-07" db="EMBL/GenBank/DDBJ databases">
        <authorList>
            <person name="Coyne R."/>
            <person name="Brami D."/>
            <person name="Johnson J."/>
            <person name="Hostetler J."/>
            <person name="Hannick L."/>
            <person name="Clark T."/>
            <person name="Cassidy-Hanley D."/>
            <person name="Inman J."/>
        </authorList>
    </citation>
    <scope>NUCLEOTIDE SEQUENCE [LARGE SCALE GENOMIC DNA]</scope>
    <source>
        <strain evidence="14 15">G5</strain>
    </source>
</reference>
<comment type="subcellular location">
    <subcellularLocation>
        <location evidence="1">Nucleus</location>
    </subcellularLocation>
</comment>
<evidence type="ECO:0000256" key="8">
    <source>
        <dbReference type="ARBA" id="ARBA00022801"/>
    </source>
</evidence>
<dbReference type="SUPFAM" id="SSF56104">
    <property type="entry name" value="SAICAR synthase-like"/>
    <property type="match status" value="1"/>
</dbReference>
<protein>
    <recommendedName>
        <fullName evidence="4">histone deacetylase</fullName>
        <ecNumber evidence="4">3.5.1.98</ecNumber>
    </recommendedName>
</protein>
<dbReference type="InParanoid" id="G0R078"/>
<dbReference type="GeneID" id="14905232"/>
<dbReference type="InterPro" id="IPR023696">
    <property type="entry name" value="Ureohydrolase_dom_sf"/>
</dbReference>
<dbReference type="PANTHER" id="PTHR10625:SF5">
    <property type="entry name" value="HISTONE DEACETYLASE"/>
    <property type="match status" value="1"/>
</dbReference>
<keyword evidence="12" id="KW-0539">Nucleus</keyword>
<dbReference type="GO" id="GO:0141221">
    <property type="term" value="F:histone deacetylase activity, hydrolytic mechanism"/>
    <property type="evidence" value="ECO:0007669"/>
    <property type="project" value="UniProtKB-EC"/>
</dbReference>
<dbReference type="Gene3D" id="3.40.800.20">
    <property type="entry name" value="Histone deacetylase domain"/>
    <property type="match status" value="1"/>
</dbReference>
<dbReference type="STRING" id="857967.G0R078"/>
<keyword evidence="9" id="KW-0156">Chromatin regulator</keyword>